<evidence type="ECO:0000313" key="1">
    <source>
        <dbReference type="EMBL" id="BET02635.1"/>
    </source>
</evidence>
<dbReference type="Proteomes" id="UP001307889">
    <property type="component" value="Chromosome 14"/>
</dbReference>
<accession>A0ABN7BFJ1</accession>
<dbReference type="EMBL" id="AP028922">
    <property type="protein sequence ID" value="BET02635.1"/>
    <property type="molecule type" value="Genomic_DNA"/>
</dbReference>
<proteinExistence type="predicted"/>
<organism evidence="1 2">
    <name type="scientific">Nesidiocoris tenuis</name>
    <dbReference type="NCBI Taxonomy" id="355587"/>
    <lineage>
        <taxon>Eukaryota</taxon>
        <taxon>Metazoa</taxon>
        <taxon>Ecdysozoa</taxon>
        <taxon>Arthropoda</taxon>
        <taxon>Hexapoda</taxon>
        <taxon>Insecta</taxon>
        <taxon>Pterygota</taxon>
        <taxon>Neoptera</taxon>
        <taxon>Paraneoptera</taxon>
        <taxon>Hemiptera</taxon>
        <taxon>Heteroptera</taxon>
        <taxon>Panheteroptera</taxon>
        <taxon>Cimicomorpha</taxon>
        <taxon>Miridae</taxon>
        <taxon>Dicyphina</taxon>
        <taxon>Nesidiocoris</taxon>
    </lineage>
</organism>
<sequence>MPAVVNVEGSRAESRLLGLIGSRCRQGRSVRNCSWLQTPWLDQRQRRRRRGCRLRCFGLSLGRAIKVSAACLACCVFQTRH</sequence>
<protein>
    <submittedName>
        <fullName evidence="1">Uncharacterized protein</fullName>
    </submittedName>
</protein>
<keyword evidence="2" id="KW-1185">Reference proteome</keyword>
<evidence type="ECO:0000313" key="2">
    <source>
        <dbReference type="Proteomes" id="UP001307889"/>
    </source>
</evidence>
<gene>
    <name evidence="1" type="ORF">NTJ_15455</name>
</gene>
<name>A0ABN7BFJ1_9HEMI</name>
<reference evidence="1 2" key="1">
    <citation type="submission" date="2023-09" db="EMBL/GenBank/DDBJ databases">
        <title>Nesidiocoris tenuis whole genome shotgun sequence.</title>
        <authorList>
            <person name="Shibata T."/>
            <person name="Shimoda M."/>
            <person name="Kobayashi T."/>
            <person name="Uehara T."/>
        </authorList>
    </citation>
    <scope>NUCLEOTIDE SEQUENCE [LARGE SCALE GENOMIC DNA]</scope>
    <source>
        <strain evidence="1 2">Japan</strain>
    </source>
</reference>